<accession>A0A931N3D6</accession>
<comment type="similarity">
    <text evidence="1 3">Belongs to the short-chain dehydrogenases/reductases (SDR) family.</text>
</comment>
<dbReference type="PANTHER" id="PTHR44196:SF1">
    <property type="entry name" value="DEHYDROGENASE_REDUCTASE SDR FAMILY MEMBER 7B"/>
    <property type="match status" value="1"/>
</dbReference>
<keyword evidence="2" id="KW-0560">Oxidoreductase</keyword>
<dbReference type="CDD" id="cd05233">
    <property type="entry name" value="SDR_c"/>
    <property type="match status" value="1"/>
</dbReference>
<dbReference type="Gene3D" id="3.40.50.720">
    <property type="entry name" value="NAD(P)-binding Rossmann-like Domain"/>
    <property type="match status" value="1"/>
</dbReference>
<dbReference type="InterPro" id="IPR020904">
    <property type="entry name" value="Sc_DH/Rdtase_CS"/>
</dbReference>
<dbReference type="PROSITE" id="PS00061">
    <property type="entry name" value="ADH_SHORT"/>
    <property type="match status" value="1"/>
</dbReference>
<dbReference type="PRINTS" id="PR00081">
    <property type="entry name" value="GDHRDH"/>
</dbReference>
<protein>
    <submittedName>
        <fullName evidence="4">SDR family oxidoreductase</fullName>
    </submittedName>
</protein>
<name>A0A931N3D6_9NOCA</name>
<evidence type="ECO:0000256" key="2">
    <source>
        <dbReference type="ARBA" id="ARBA00023002"/>
    </source>
</evidence>
<dbReference type="InterPro" id="IPR036291">
    <property type="entry name" value="NAD(P)-bd_dom_sf"/>
</dbReference>
<dbReference type="GO" id="GO:0016491">
    <property type="term" value="F:oxidoreductase activity"/>
    <property type="evidence" value="ECO:0007669"/>
    <property type="project" value="UniProtKB-KW"/>
</dbReference>
<dbReference type="PRINTS" id="PR00080">
    <property type="entry name" value="SDRFAMILY"/>
</dbReference>
<dbReference type="PANTHER" id="PTHR44196">
    <property type="entry name" value="DEHYDROGENASE/REDUCTASE SDR FAMILY MEMBER 7B"/>
    <property type="match status" value="1"/>
</dbReference>
<organism evidence="4 5">
    <name type="scientific">Nocardia bovistercoris</name>
    <dbReference type="NCBI Taxonomy" id="2785916"/>
    <lineage>
        <taxon>Bacteria</taxon>
        <taxon>Bacillati</taxon>
        <taxon>Actinomycetota</taxon>
        <taxon>Actinomycetes</taxon>
        <taxon>Mycobacteriales</taxon>
        <taxon>Nocardiaceae</taxon>
        <taxon>Nocardia</taxon>
    </lineage>
</organism>
<evidence type="ECO:0000256" key="3">
    <source>
        <dbReference type="RuleBase" id="RU000363"/>
    </source>
</evidence>
<reference evidence="4" key="1">
    <citation type="submission" date="2020-11" db="EMBL/GenBank/DDBJ databases">
        <title>Nocardia NEAU-351.nov., a novel actinomycete isolated from the cow dung.</title>
        <authorList>
            <person name="Zhang X."/>
        </authorList>
    </citation>
    <scope>NUCLEOTIDE SEQUENCE</scope>
    <source>
        <strain evidence="4">NEAU-351</strain>
    </source>
</reference>
<dbReference type="InterPro" id="IPR002347">
    <property type="entry name" value="SDR_fam"/>
</dbReference>
<keyword evidence="5" id="KW-1185">Reference proteome</keyword>
<dbReference type="EMBL" id="JADMLG010000003">
    <property type="protein sequence ID" value="MBH0776453.1"/>
    <property type="molecule type" value="Genomic_DNA"/>
</dbReference>
<dbReference type="AlphaFoldDB" id="A0A931N3D6"/>
<dbReference type="Pfam" id="PF00106">
    <property type="entry name" value="adh_short"/>
    <property type="match status" value="1"/>
</dbReference>
<evidence type="ECO:0000256" key="1">
    <source>
        <dbReference type="ARBA" id="ARBA00006484"/>
    </source>
</evidence>
<dbReference type="GO" id="GO:0016020">
    <property type="term" value="C:membrane"/>
    <property type="evidence" value="ECO:0007669"/>
    <property type="project" value="TreeGrafter"/>
</dbReference>
<evidence type="ECO:0000313" key="4">
    <source>
        <dbReference type="EMBL" id="MBH0776453.1"/>
    </source>
</evidence>
<proteinExistence type="inferred from homology"/>
<sequence length="281" mass="29231">MSTIAVVSERFVGRTAIVTGGGSGIGAALTGALVAAGARVWCADIDPAAAERVAAAARGPGTVTAVLLDVTDAEAVRSLVDGVVADAGRIDLMFNNAGIVLGGQTHLLTLEQWNRIIDINVRGVVHGVHAAYPHMIAAGSGHIVNTASAAGLMASGLLTSYSTTKFAVVGLSDALRSEAGVHGVGVTVVCPSAVETPILDKGGVGDFRGRAFLLGAEKTKHAYSPQRLAEDVLVAVARDRARVVVPRRTRIGWLLSRIAPGFIERRMADYVRQELRAMDEH</sequence>
<dbReference type="SUPFAM" id="SSF51735">
    <property type="entry name" value="NAD(P)-binding Rossmann-fold domains"/>
    <property type="match status" value="1"/>
</dbReference>
<dbReference type="FunFam" id="3.40.50.720:FF:000084">
    <property type="entry name" value="Short-chain dehydrogenase reductase"/>
    <property type="match status" value="1"/>
</dbReference>
<dbReference type="RefSeq" id="WP_196148791.1">
    <property type="nucleotide sequence ID" value="NZ_JADMLG010000003.1"/>
</dbReference>
<gene>
    <name evidence="4" type="ORF">IT779_09160</name>
</gene>
<comment type="caution">
    <text evidence="4">The sequence shown here is derived from an EMBL/GenBank/DDBJ whole genome shotgun (WGS) entry which is preliminary data.</text>
</comment>
<evidence type="ECO:0000313" key="5">
    <source>
        <dbReference type="Proteomes" id="UP000655751"/>
    </source>
</evidence>
<dbReference type="Proteomes" id="UP000655751">
    <property type="component" value="Unassembled WGS sequence"/>
</dbReference>